<dbReference type="EMBL" id="CP042909">
    <property type="protein sequence ID" value="QJA05497.1"/>
    <property type="molecule type" value="Genomic_DNA"/>
</dbReference>
<proteinExistence type="predicted"/>
<evidence type="ECO:0000313" key="2">
    <source>
        <dbReference type="Proteomes" id="UP000501253"/>
    </source>
</evidence>
<name>A0A6H1WQK6_9BACT</name>
<reference evidence="1 2" key="1">
    <citation type="submission" date="2019-08" db="EMBL/GenBank/DDBJ databases">
        <title>Complete genome sequence of Thermosulfurimonas marina SU872T, an anaerobic thermophilic chemolithoautotrophic bacterium isolated from a shallow marine hydrothermal vent.</title>
        <authorList>
            <person name="Allioux M."/>
            <person name="Jebbar M."/>
            <person name="Slobodkina G."/>
            <person name="Slobodkin A."/>
            <person name="Moalic Y."/>
            <person name="Frolova A."/>
            <person name="Shao Z."/>
            <person name="Alain K."/>
        </authorList>
    </citation>
    <scope>NUCLEOTIDE SEQUENCE [LARGE SCALE GENOMIC DNA]</scope>
    <source>
        <strain evidence="1 2">SU872</strain>
    </source>
</reference>
<protein>
    <submittedName>
        <fullName evidence="1">Uncharacterized protein</fullName>
    </submittedName>
</protein>
<keyword evidence="2" id="KW-1185">Reference proteome</keyword>
<accession>A0A6H1WQK6</accession>
<dbReference type="RefSeq" id="WP_168718862.1">
    <property type="nucleotide sequence ID" value="NZ_CP042909.1"/>
</dbReference>
<evidence type="ECO:0000313" key="1">
    <source>
        <dbReference type="EMBL" id="QJA05497.1"/>
    </source>
</evidence>
<organism evidence="1 2">
    <name type="scientific">Thermosulfurimonas marina</name>
    <dbReference type="NCBI Taxonomy" id="2047767"/>
    <lineage>
        <taxon>Bacteria</taxon>
        <taxon>Pseudomonadati</taxon>
        <taxon>Thermodesulfobacteriota</taxon>
        <taxon>Thermodesulfobacteria</taxon>
        <taxon>Thermodesulfobacteriales</taxon>
        <taxon>Thermodesulfobacteriaceae</taxon>
        <taxon>Thermosulfurimonas</taxon>
    </lineage>
</organism>
<dbReference type="KEGG" id="tmai:FVE67_01230"/>
<sequence>MASFITIFHLALSAPLYINSGMFIPFKGPPRESRGPEVRGAEPPEFSLVGGGGLKRYRLLAEPEKFYRGLILDRNL</sequence>
<gene>
    <name evidence="1" type="ORF">FVE67_01230</name>
</gene>
<dbReference type="AlphaFoldDB" id="A0A6H1WQK6"/>
<dbReference type="Proteomes" id="UP000501253">
    <property type="component" value="Chromosome"/>
</dbReference>